<organism evidence="2 3">
    <name type="scientific">Capnocytophaga leadbetteri</name>
    <dbReference type="NCBI Taxonomy" id="327575"/>
    <lineage>
        <taxon>Bacteria</taxon>
        <taxon>Pseudomonadati</taxon>
        <taxon>Bacteroidota</taxon>
        <taxon>Flavobacteriia</taxon>
        <taxon>Flavobacteriales</taxon>
        <taxon>Flavobacteriaceae</taxon>
        <taxon>Capnocytophaga</taxon>
    </lineage>
</organism>
<feature type="coiled-coil region" evidence="1">
    <location>
        <begin position="8"/>
        <end position="63"/>
    </location>
</feature>
<dbReference type="EMBL" id="QBKG01000020">
    <property type="protein sequence ID" value="PTX01731.1"/>
    <property type="molecule type" value="Genomic_DNA"/>
</dbReference>
<evidence type="ECO:0000313" key="3">
    <source>
        <dbReference type="Proteomes" id="UP000243985"/>
    </source>
</evidence>
<comment type="caution">
    <text evidence="2">The sequence shown here is derived from an EMBL/GenBank/DDBJ whole genome shotgun (WGS) entry which is preliminary data.</text>
</comment>
<evidence type="ECO:0000313" key="2">
    <source>
        <dbReference type="EMBL" id="PTX01731.1"/>
    </source>
</evidence>
<dbReference type="AlphaFoldDB" id="A0A2T5XRZ1"/>
<sequence length="96" mass="10883">MSNISQLVDLIEAKTVLLKKNIEALKEENESLKQCINGLLEEKKECEHNLSELKKQNDALKVANRILGSKEHKTETKQKINALIREIDACIAQLSK</sequence>
<reference evidence="2 3" key="1">
    <citation type="submission" date="2018-04" db="EMBL/GenBank/DDBJ databases">
        <title>Genomic Encyclopedia of Archaeal and Bacterial Type Strains, Phase II (KMG-II): from individual species to whole genera.</title>
        <authorList>
            <person name="Goeker M."/>
        </authorList>
    </citation>
    <scope>NUCLEOTIDE SEQUENCE [LARGE SCALE GENOMIC DNA]</scope>
    <source>
        <strain evidence="2 3">DSM 22902</strain>
    </source>
</reference>
<dbReference type="Proteomes" id="UP000243985">
    <property type="component" value="Unassembled WGS sequence"/>
</dbReference>
<dbReference type="RefSeq" id="WP_008623307.1">
    <property type="nucleotide sequence ID" value="NZ_CAJZEI010000053.1"/>
</dbReference>
<evidence type="ECO:0000256" key="1">
    <source>
        <dbReference type="SAM" id="Coils"/>
    </source>
</evidence>
<keyword evidence="1" id="KW-0175">Coiled coil</keyword>
<proteinExistence type="predicted"/>
<gene>
    <name evidence="2" type="ORF">C8P65_12011</name>
</gene>
<evidence type="ECO:0008006" key="4">
    <source>
        <dbReference type="Google" id="ProtNLM"/>
    </source>
</evidence>
<dbReference type="GeneID" id="93559057"/>
<protein>
    <recommendedName>
        <fullName evidence="4">Mis12-Mtw1 protein family</fullName>
    </recommendedName>
</protein>
<name>A0A2T5XRZ1_9FLAO</name>
<accession>A0A2T5XRZ1</accession>